<dbReference type="InterPro" id="IPR018905">
    <property type="entry name" value="A-galactase_NEW3"/>
</dbReference>
<proteinExistence type="predicted"/>
<dbReference type="RefSeq" id="WP_015235642.1">
    <property type="nucleotide sequence ID" value="NC_019793.1"/>
</dbReference>
<evidence type="ECO:0000313" key="4">
    <source>
        <dbReference type="EMBL" id="AFZ67337.1"/>
    </source>
</evidence>
<evidence type="ECO:0000256" key="2">
    <source>
        <dbReference type="SAM" id="SignalP"/>
    </source>
</evidence>
<dbReference type="HOGENOM" id="CLU_337631_0_0_0"/>
<feature type="region of interest" description="Disordered" evidence="1">
    <location>
        <begin position="820"/>
        <end position="843"/>
    </location>
</feature>
<dbReference type="STRING" id="937777.Deipe_1821"/>
<name>L0A2C3_DEIPD</name>
<dbReference type="SUPFAM" id="SSF49452">
    <property type="entry name" value="Starch-binding domain-like"/>
    <property type="match status" value="1"/>
</dbReference>
<dbReference type="Proteomes" id="UP000010467">
    <property type="component" value="Chromosome"/>
</dbReference>
<feature type="chain" id="PRO_5003939527" evidence="2">
    <location>
        <begin position="23"/>
        <end position="843"/>
    </location>
</feature>
<organism evidence="4 5">
    <name type="scientific">Deinococcus peraridilitoris (strain DSM 19664 / LMG 22246 / CIP 109416 / KR-200)</name>
    <dbReference type="NCBI Taxonomy" id="937777"/>
    <lineage>
        <taxon>Bacteria</taxon>
        <taxon>Thermotogati</taxon>
        <taxon>Deinococcota</taxon>
        <taxon>Deinococci</taxon>
        <taxon>Deinococcales</taxon>
        <taxon>Deinococcaceae</taxon>
        <taxon>Deinococcus</taxon>
    </lineage>
</organism>
<feature type="signal peptide" evidence="2">
    <location>
        <begin position="1"/>
        <end position="22"/>
    </location>
</feature>
<dbReference type="AlphaFoldDB" id="L0A2C3"/>
<accession>L0A2C3</accession>
<evidence type="ECO:0000256" key="1">
    <source>
        <dbReference type="SAM" id="MobiDB-lite"/>
    </source>
</evidence>
<dbReference type="KEGG" id="dpd:Deipe_1821"/>
<protein>
    <submittedName>
        <fullName evidence="4">Alpha-galactosidase family protein</fullName>
    </submittedName>
</protein>
<keyword evidence="5" id="KW-1185">Reference proteome</keyword>
<dbReference type="PATRIC" id="fig|937777.3.peg.1822"/>
<dbReference type="Gene3D" id="2.60.40.10">
    <property type="entry name" value="Immunoglobulins"/>
    <property type="match status" value="2"/>
</dbReference>
<dbReference type="Pfam" id="PF10633">
    <property type="entry name" value="NPCBM_assoc"/>
    <property type="match status" value="1"/>
</dbReference>
<reference evidence="5" key="1">
    <citation type="submission" date="2012-03" db="EMBL/GenBank/DDBJ databases">
        <title>Complete sequence of chromosome of Deinococcus peraridilitoris DSM 19664.</title>
        <authorList>
            <person name="Lucas S."/>
            <person name="Copeland A."/>
            <person name="Lapidus A."/>
            <person name="Glavina del Rio T."/>
            <person name="Dalin E."/>
            <person name="Tice H."/>
            <person name="Bruce D."/>
            <person name="Goodwin L."/>
            <person name="Pitluck S."/>
            <person name="Peters L."/>
            <person name="Mikhailova N."/>
            <person name="Lu M."/>
            <person name="Kyrpides N."/>
            <person name="Mavromatis K."/>
            <person name="Ivanova N."/>
            <person name="Brettin T."/>
            <person name="Detter J.C."/>
            <person name="Han C."/>
            <person name="Larimer F."/>
            <person name="Land M."/>
            <person name="Hauser L."/>
            <person name="Markowitz V."/>
            <person name="Cheng J.-F."/>
            <person name="Hugenholtz P."/>
            <person name="Woyke T."/>
            <person name="Wu D."/>
            <person name="Pukall R."/>
            <person name="Steenblock K."/>
            <person name="Brambilla E."/>
            <person name="Klenk H.-P."/>
            <person name="Eisen J.A."/>
        </authorList>
    </citation>
    <scope>NUCLEOTIDE SEQUENCE [LARGE SCALE GENOMIC DNA]</scope>
    <source>
        <strain evidence="5">DSM 19664 / LMG 22246 / CIP 109416 / KR-200</strain>
    </source>
</reference>
<evidence type="ECO:0000313" key="5">
    <source>
        <dbReference type="Proteomes" id="UP000010467"/>
    </source>
</evidence>
<evidence type="ECO:0000259" key="3">
    <source>
        <dbReference type="Pfam" id="PF10633"/>
    </source>
</evidence>
<dbReference type="InterPro" id="IPR013784">
    <property type="entry name" value="Carb-bd-like_fold"/>
</dbReference>
<dbReference type="GO" id="GO:0030246">
    <property type="term" value="F:carbohydrate binding"/>
    <property type="evidence" value="ECO:0007669"/>
    <property type="project" value="InterPro"/>
</dbReference>
<keyword evidence="2" id="KW-0732">Signal</keyword>
<feature type="domain" description="Alpha-galactosidase NEW3" evidence="3">
    <location>
        <begin position="38"/>
        <end position="105"/>
    </location>
</feature>
<dbReference type="OrthoDB" id="53545at2"/>
<gene>
    <name evidence="4" type="ordered locus">Deipe_1821</name>
</gene>
<sequence length="843" mass="88738">MLVRRAALVLALTLGLLPNASAQLQLRGGVVEVTERQTATLAVHLSNEGPESRDVQLQLGLPAGWVVLVSPGTLTLAPGEARVEMVVVRVPRSTPAGTHTVMVSVNNVRTEMGVRVPQRDALHVRALSASATNGQAEATFQVRNDGNAPAQVALSAAGQGQPRVTPATLTLAPGEIQDVRVSGSVPAHFAKHSVTLRARTSGAAAEQSISADVLSPAPAAGTARHTLPGEVQVVGGDDGLRFRFSVSGPLTPNVNLRLSVEPRHFEAEVRTPDVRVSLGPTTPGFSSFTVRPPAVALQSEIYNTGLGNLRTYAGLRRDRPGELVAGIELGQRMAWGDARVAVDLAAGGVTTTLAAQAVTPGVTTRGELGVRGDGVAVKGDVDVTLNDNALNVQRVGGGARYRMPGFDSTPTGRADAELRLGAQVSSFGVGANLRGGVNLVTANAVTARDAEFALQVRDTRMELRAGVTWSEQLTTQKTTIKTSFGAGYKFDWGHLKQELTNERTVQAGAQATNALRYSASLDYPMTSGTNTIILKPKLNVAFDLLGGTSRVGGSIEGSWQAENGLRVSAGVSRPDFSQSGFGLNAEVDKSLANGNSLRISLSQNFGPVSSTQARVTARVPFALPLYQRTDMGSLEGRVLDRQGQGIPGLTVQAQSYLAVTDASGTYRFPALVQGDQLVLLRAPAGQWCTPPRNIPVFGRQITRHDLTCVPATSTIMRLVSYVVGEKAEAPLELPGIRVALEGKLGRFEATSDFLGRLTFGDLPIGSYQLSVTPAAPAQFKGLTVELPDTVDLAAGRTELSLRFARKPRVVQMQEENPTIVPSPIVPLPSVPATGPIENPGGKP</sequence>
<dbReference type="EMBL" id="CP003382">
    <property type="protein sequence ID" value="AFZ67337.1"/>
    <property type="molecule type" value="Genomic_DNA"/>
</dbReference>
<dbReference type="InterPro" id="IPR013783">
    <property type="entry name" value="Ig-like_fold"/>
</dbReference>